<dbReference type="Proteomes" id="UP000000448">
    <property type="component" value="Chromosome"/>
</dbReference>
<proteinExistence type="predicted"/>
<dbReference type="STRING" id="598659.NAMH_1692"/>
<organism evidence="1 2">
    <name type="scientific">Nautilia profundicola (strain ATCC BAA-1463 / DSM 18972 / AmH)</name>
    <dbReference type="NCBI Taxonomy" id="598659"/>
    <lineage>
        <taxon>Bacteria</taxon>
        <taxon>Pseudomonadati</taxon>
        <taxon>Campylobacterota</taxon>
        <taxon>Epsilonproteobacteria</taxon>
        <taxon>Nautiliales</taxon>
        <taxon>Nautiliaceae</taxon>
        <taxon>Nautilia</taxon>
    </lineage>
</organism>
<evidence type="ECO:0000313" key="2">
    <source>
        <dbReference type="Proteomes" id="UP000000448"/>
    </source>
</evidence>
<dbReference type="KEGG" id="nam:NAMH_1692"/>
<reference evidence="1 2" key="1">
    <citation type="journal article" date="2009" name="PLoS Genet.">
        <title>Adaptations to submarine hydrothermal environments exemplified by the genome of Nautilia profundicola.</title>
        <authorList>
            <person name="Campbell B.J."/>
            <person name="Smith J.L."/>
            <person name="Hanson T.E."/>
            <person name="Klotz M.G."/>
            <person name="Stein L.Y."/>
            <person name="Lee C.K."/>
            <person name="Wu D."/>
            <person name="Robinson J.M."/>
            <person name="Khouri H.M."/>
            <person name="Eisen J.A."/>
            <person name="Cary S.C."/>
        </authorList>
    </citation>
    <scope>NUCLEOTIDE SEQUENCE [LARGE SCALE GENOMIC DNA]</scope>
    <source>
        <strain evidence="2">ATCC BAA-1463 / DSM 18972 / AmH</strain>
    </source>
</reference>
<sequence>MKLLLDKLLTDSSSSFNHDEINGILFSDVKLLVKTKEDLENILLSTKVIFENKEDLLEFFEMLLNYGYKESAISYFEELLSNFNDYELIDGFNTLLQ</sequence>
<evidence type="ECO:0000313" key="1">
    <source>
        <dbReference type="EMBL" id="ACM92542.1"/>
    </source>
</evidence>
<gene>
    <name evidence="1" type="ordered locus">NAMH_1692</name>
</gene>
<name>B9L6T4_NAUPA</name>
<dbReference type="HOGENOM" id="CLU_2343787_0_0_7"/>
<dbReference type="AlphaFoldDB" id="B9L6T4"/>
<dbReference type="EMBL" id="CP001279">
    <property type="protein sequence ID" value="ACM92542.1"/>
    <property type="molecule type" value="Genomic_DNA"/>
</dbReference>
<keyword evidence="2" id="KW-1185">Reference proteome</keyword>
<protein>
    <submittedName>
        <fullName evidence="1">Uncharacterized protein</fullName>
    </submittedName>
</protein>
<accession>B9L6T4</accession>